<protein>
    <submittedName>
        <fullName evidence="1">Putative hydrolase of the HAD superfamily</fullName>
    </submittedName>
</protein>
<dbReference type="Proteomes" id="UP000565572">
    <property type="component" value="Unassembled WGS sequence"/>
</dbReference>
<name>A0A7W5JS00_9ACTN</name>
<dbReference type="SFLD" id="SFLDS00003">
    <property type="entry name" value="Haloacid_Dehalogenase"/>
    <property type="match status" value="1"/>
</dbReference>
<dbReference type="PANTHER" id="PTHR43611:SF3">
    <property type="entry name" value="FLAVIN MONONUCLEOTIDE HYDROLASE 1, CHLOROPLATIC"/>
    <property type="match status" value="1"/>
</dbReference>
<gene>
    <name evidence="1" type="ORF">FHX39_000109</name>
</gene>
<proteinExistence type="predicted"/>
<organism evidence="1 2">
    <name type="scientific">Microlunatus antarcticus</name>
    <dbReference type="NCBI Taxonomy" id="53388"/>
    <lineage>
        <taxon>Bacteria</taxon>
        <taxon>Bacillati</taxon>
        <taxon>Actinomycetota</taxon>
        <taxon>Actinomycetes</taxon>
        <taxon>Propionibacteriales</taxon>
        <taxon>Propionibacteriaceae</taxon>
        <taxon>Microlunatus</taxon>
    </lineage>
</organism>
<dbReference type="InterPro" id="IPR023214">
    <property type="entry name" value="HAD_sf"/>
</dbReference>
<dbReference type="SFLD" id="SFLDG01129">
    <property type="entry name" value="C1.5:_HAD__Beta-PGM__Phosphata"/>
    <property type="match status" value="1"/>
</dbReference>
<dbReference type="AlphaFoldDB" id="A0A7W5JS00"/>
<keyword evidence="2" id="KW-1185">Reference proteome</keyword>
<dbReference type="Gene3D" id="3.40.50.1000">
    <property type="entry name" value="HAD superfamily/HAD-like"/>
    <property type="match status" value="1"/>
</dbReference>
<dbReference type="EMBL" id="JACHZG010000001">
    <property type="protein sequence ID" value="MBB3325165.1"/>
    <property type="molecule type" value="Genomic_DNA"/>
</dbReference>
<comment type="caution">
    <text evidence="1">The sequence shown here is derived from an EMBL/GenBank/DDBJ whole genome shotgun (WGS) entry which is preliminary data.</text>
</comment>
<dbReference type="Pfam" id="PF00702">
    <property type="entry name" value="Hydrolase"/>
    <property type="match status" value="1"/>
</dbReference>
<dbReference type="GO" id="GO:0016787">
    <property type="term" value="F:hydrolase activity"/>
    <property type="evidence" value="ECO:0007669"/>
    <property type="project" value="UniProtKB-KW"/>
</dbReference>
<dbReference type="InterPro" id="IPR036412">
    <property type="entry name" value="HAD-like_sf"/>
</dbReference>
<sequence length="210" mass="22896">MSAQIRAVLFDCDGVLQRPANDWAAEVGRLTGLEGDRLAAFLDDLSDAEQPVLDGSRPFAGPLADVVTSWGLPVRAEDLLDVWQHLAVDEGMLDAVRDLRARGTRCAIATNQHRERAVYMRRELGYERLFDPMVISGEIGVAKPDPAYFHHAVQRLALPAAQVLFVDDVQANVDSALTVGLAAHLFAKDGGRPELERILALHDLAEPLAA</sequence>
<dbReference type="PANTHER" id="PTHR43611">
    <property type="entry name" value="ALPHA-D-GLUCOSE 1-PHOSPHATE PHOSPHATASE"/>
    <property type="match status" value="1"/>
</dbReference>
<dbReference type="PRINTS" id="PR00413">
    <property type="entry name" value="HADHALOGNASE"/>
</dbReference>
<reference evidence="1 2" key="1">
    <citation type="submission" date="2020-08" db="EMBL/GenBank/DDBJ databases">
        <title>Sequencing the genomes of 1000 actinobacteria strains.</title>
        <authorList>
            <person name="Klenk H.-P."/>
        </authorList>
    </citation>
    <scope>NUCLEOTIDE SEQUENCE [LARGE SCALE GENOMIC DNA]</scope>
    <source>
        <strain evidence="1 2">DSM 11053</strain>
    </source>
</reference>
<dbReference type="InterPro" id="IPR006439">
    <property type="entry name" value="HAD-SF_hydro_IA"/>
</dbReference>
<dbReference type="NCBIfam" id="TIGR01509">
    <property type="entry name" value="HAD-SF-IA-v3"/>
    <property type="match status" value="1"/>
</dbReference>
<dbReference type="RefSeq" id="WP_183335882.1">
    <property type="nucleotide sequence ID" value="NZ_JACHZG010000001.1"/>
</dbReference>
<accession>A0A7W5JS00</accession>
<dbReference type="SUPFAM" id="SSF56784">
    <property type="entry name" value="HAD-like"/>
    <property type="match status" value="1"/>
</dbReference>
<keyword evidence="1" id="KW-0378">Hydrolase</keyword>
<evidence type="ECO:0000313" key="1">
    <source>
        <dbReference type="EMBL" id="MBB3325165.1"/>
    </source>
</evidence>
<evidence type="ECO:0000313" key="2">
    <source>
        <dbReference type="Proteomes" id="UP000565572"/>
    </source>
</evidence>
<dbReference type="NCBIfam" id="TIGR01549">
    <property type="entry name" value="HAD-SF-IA-v1"/>
    <property type="match status" value="1"/>
</dbReference>